<name>A0A8H2E503_ORBOL</name>
<dbReference type="EMBL" id="SOZJ01000002">
    <property type="protein sequence ID" value="TGJ71509.1"/>
    <property type="molecule type" value="Genomic_DNA"/>
</dbReference>
<gene>
    <name evidence="2" type="ORF">EYR41_003471</name>
</gene>
<reference evidence="2 3" key="1">
    <citation type="submission" date="2019-03" db="EMBL/GenBank/DDBJ databases">
        <title>Nematode-trapping fungi genome.</title>
        <authorList>
            <person name="Vidal-Diez De Ulzurrun G."/>
        </authorList>
    </citation>
    <scope>NUCLEOTIDE SEQUENCE [LARGE SCALE GENOMIC DNA]</scope>
    <source>
        <strain evidence="2 3">TWF154</strain>
    </source>
</reference>
<dbReference type="AlphaFoldDB" id="A0A8H2E503"/>
<feature type="transmembrane region" description="Helical" evidence="1">
    <location>
        <begin position="44"/>
        <end position="64"/>
    </location>
</feature>
<protein>
    <submittedName>
        <fullName evidence="2">Uncharacterized protein</fullName>
    </submittedName>
</protein>
<comment type="caution">
    <text evidence="2">The sequence shown here is derived from an EMBL/GenBank/DDBJ whole genome shotgun (WGS) entry which is preliminary data.</text>
</comment>
<keyword evidence="1" id="KW-1133">Transmembrane helix</keyword>
<dbReference type="Proteomes" id="UP000297595">
    <property type="component" value="Unassembled WGS sequence"/>
</dbReference>
<organism evidence="2 3">
    <name type="scientific">Orbilia oligospora</name>
    <name type="common">Nematode-trapping fungus</name>
    <name type="synonym">Arthrobotrys oligospora</name>
    <dbReference type="NCBI Taxonomy" id="2813651"/>
    <lineage>
        <taxon>Eukaryota</taxon>
        <taxon>Fungi</taxon>
        <taxon>Dikarya</taxon>
        <taxon>Ascomycota</taxon>
        <taxon>Pezizomycotina</taxon>
        <taxon>Orbiliomycetes</taxon>
        <taxon>Orbiliales</taxon>
        <taxon>Orbiliaceae</taxon>
        <taxon>Orbilia</taxon>
    </lineage>
</organism>
<keyword evidence="1" id="KW-0472">Membrane</keyword>
<evidence type="ECO:0000256" key="1">
    <source>
        <dbReference type="SAM" id="Phobius"/>
    </source>
</evidence>
<proteinExistence type="predicted"/>
<evidence type="ECO:0000313" key="3">
    <source>
        <dbReference type="Proteomes" id="UP000297595"/>
    </source>
</evidence>
<evidence type="ECO:0000313" key="2">
    <source>
        <dbReference type="EMBL" id="TGJ71509.1"/>
    </source>
</evidence>
<accession>A0A8H2E503</accession>
<keyword evidence="1" id="KW-0812">Transmembrane</keyword>
<sequence length="67" mass="7231">MRWPIGHAKCLDEEQAHGGPLNSGGYMGCRNSCTKHQMEQANTMGAISTGICIVFFGTGMVVLFKLV</sequence>